<comment type="caution">
    <text evidence="2">The sequence shown here is derived from an EMBL/GenBank/DDBJ whole genome shotgun (WGS) entry which is preliminary data.</text>
</comment>
<protein>
    <submittedName>
        <fullName evidence="2">Bacteriochlorophyll 4-vinyl reductase</fullName>
    </submittedName>
</protein>
<keyword evidence="3" id="KW-1185">Reference proteome</keyword>
<dbReference type="InterPro" id="IPR004096">
    <property type="entry name" value="V4R"/>
</dbReference>
<gene>
    <name evidence="2" type="ORF">CCR94_06435</name>
</gene>
<dbReference type="GO" id="GO:0015979">
    <property type="term" value="P:photosynthesis"/>
    <property type="evidence" value="ECO:0007669"/>
    <property type="project" value="InterPro"/>
</dbReference>
<proteinExistence type="predicted"/>
<dbReference type="Proteomes" id="UP000239089">
    <property type="component" value="Unassembled WGS sequence"/>
</dbReference>
<name>A0A2S6NCE1_9HYPH</name>
<dbReference type="PANTHER" id="PTHR35090">
    <property type="entry name" value="DNA-DIRECTED RNA POLYMERASE SUBUNIT I"/>
    <property type="match status" value="1"/>
</dbReference>
<dbReference type="OrthoDB" id="2080515at2"/>
<dbReference type="AlphaFoldDB" id="A0A2S6NCE1"/>
<evidence type="ECO:0000259" key="1">
    <source>
        <dbReference type="SMART" id="SM00989"/>
    </source>
</evidence>
<dbReference type="Pfam" id="PF02830">
    <property type="entry name" value="V4R"/>
    <property type="match status" value="1"/>
</dbReference>
<dbReference type="SUPFAM" id="SSF111126">
    <property type="entry name" value="Ligand-binding domain in the NO signalling and Golgi transport"/>
    <property type="match status" value="1"/>
</dbReference>
<sequence>MPHPTEIERSGHIGPNAVIQLIEALKALGETEAMVRLFTDADRLAWLDSPPSAMIPASEAARLHIGLRDVLPKARAEVVLAKAGSLTADYLLANRIPRPAQFILKLLPAPLAARILMRAISANAWTFAGSAGFSYDLNSGVEARIRDNPLCEGLKSDSPSCVWHAAVFEGLFRALVSPATRAREISCCAQGDDCCRFQLHWNEKSFSR</sequence>
<evidence type="ECO:0000313" key="2">
    <source>
        <dbReference type="EMBL" id="PPQ32278.1"/>
    </source>
</evidence>
<accession>A0A2S6NCE1</accession>
<dbReference type="PANTHER" id="PTHR35090:SF1">
    <property type="entry name" value="SLR0144 PROTEIN"/>
    <property type="match status" value="1"/>
</dbReference>
<evidence type="ECO:0000313" key="3">
    <source>
        <dbReference type="Proteomes" id="UP000239089"/>
    </source>
</evidence>
<dbReference type="EMBL" id="NHSJ01000041">
    <property type="protein sequence ID" value="PPQ32278.1"/>
    <property type="molecule type" value="Genomic_DNA"/>
</dbReference>
<feature type="domain" description="4-vinyl reductase 4VR" evidence="1">
    <location>
        <begin position="140"/>
        <end position="201"/>
    </location>
</feature>
<dbReference type="NCBIfam" id="TIGR02019">
    <property type="entry name" value="BchJ"/>
    <property type="match status" value="1"/>
</dbReference>
<dbReference type="RefSeq" id="WP_104507053.1">
    <property type="nucleotide sequence ID" value="NZ_JACIGC010000002.1"/>
</dbReference>
<dbReference type="InterPro" id="IPR024096">
    <property type="entry name" value="NO_sig/Golgi_transp_ligand-bd"/>
</dbReference>
<reference evidence="2 3" key="1">
    <citation type="journal article" date="2018" name="Arch. Microbiol.">
        <title>New insights into the metabolic potential of the phototrophic purple bacterium Rhodopila globiformis DSM 161(T) from its draft genome sequence and evidence for a vanadium-dependent nitrogenase.</title>
        <authorList>
            <person name="Imhoff J.F."/>
            <person name="Rahn T."/>
            <person name="Kunzel S."/>
            <person name="Neulinger S.C."/>
        </authorList>
    </citation>
    <scope>NUCLEOTIDE SEQUENCE [LARGE SCALE GENOMIC DNA]</scope>
    <source>
        <strain evidence="2 3">DSM 16996</strain>
    </source>
</reference>
<organism evidence="2 3">
    <name type="scientific">Rhodoblastus sphagnicola</name>
    <dbReference type="NCBI Taxonomy" id="333368"/>
    <lineage>
        <taxon>Bacteria</taxon>
        <taxon>Pseudomonadati</taxon>
        <taxon>Pseudomonadota</taxon>
        <taxon>Alphaproteobacteria</taxon>
        <taxon>Hyphomicrobiales</taxon>
        <taxon>Rhodoblastaceae</taxon>
        <taxon>Rhodoblastus</taxon>
    </lineage>
</organism>
<dbReference type="InterPro" id="IPR010249">
    <property type="entry name" value="BchJ"/>
</dbReference>
<dbReference type="SMART" id="SM00989">
    <property type="entry name" value="V4R"/>
    <property type="match status" value="1"/>
</dbReference>
<dbReference type="GO" id="GO:0030494">
    <property type="term" value="P:bacteriochlorophyll biosynthetic process"/>
    <property type="evidence" value="ECO:0007669"/>
    <property type="project" value="InterPro"/>
</dbReference>
<dbReference type="Gene3D" id="3.30.1380.20">
    <property type="entry name" value="Trafficking protein particle complex subunit 3"/>
    <property type="match status" value="1"/>
</dbReference>